<dbReference type="PANTHER" id="PTHR22911">
    <property type="entry name" value="ACYL-MALONYL CONDENSING ENZYME-RELATED"/>
    <property type="match status" value="1"/>
</dbReference>
<name>A0A285P0M8_NATPI</name>
<feature type="transmembrane region" description="Helical" evidence="2">
    <location>
        <begin position="253"/>
        <end position="273"/>
    </location>
</feature>
<feature type="domain" description="EamA" evidence="3">
    <location>
        <begin position="17"/>
        <end position="146"/>
    </location>
</feature>
<keyword evidence="5" id="KW-1185">Reference proteome</keyword>
<proteinExistence type="predicted"/>
<feature type="domain" description="EamA" evidence="3">
    <location>
        <begin position="162"/>
        <end position="296"/>
    </location>
</feature>
<evidence type="ECO:0000256" key="1">
    <source>
        <dbReference type="SAM" id="MobiDB-lite"/>
    </source>
</evidence>
<dbReference type="SUPFAM" id="SSF103481">
    <property type="entry name" value="Multidrug resistance efflux transporter EmrE"/>
    <property type="match status" value="2"/>
</dbReference>
<dbReference type="InterPro" id="IPR000620">
    <property type="entry name" value="EamA_dom"/>
</dbReference>
<evidence type="ECO:0000313" key="5">
    <source>
        <dbReference type="Proteomes" id="UP000219453"/>
    </source>
</evidence>
<dbReference type="GO" id="GO:0016020">
    <property type="term" value="C:membrane"/>
    <property type="evidence" value="ECO:0007669"/>
    <property type="project" value="InterPro"/>
</dbReference>
<dbReference type="InterPro" id="IPR037185">
    <property type="entry name" value="EmrE-like"/>
</dbReference>
<feature type="transmembrane region" description="Helical" evidence="2">
    <location>
        <begin position="99"/>
        <end position="124"/>
    </location>
</feature>
<gene>
    <name evidence="4" type="ORF">SAMN06269185_2173</name>
</gene>
<dbReference type="PANTHER" id="PTHR22911:SF76">
    <property type="entry name" value="EAMA DOMAIN-CONTAINING PROTEIN"/>
    <property type="match status" value="1"/>
</dbReference>
<feature type="transmembrane region" description="Helical" evidence="2">
    <location>
        <begin position="224"/>
        <end position="246"/>
    </location>
</feature>
<evidence type="ECO:0000256" key="2">
    <source>
        <dbReference type="SAM" id="Phobius"/>
    </source>
</evidence>
<organism evidence="4 5">
    <name type="scientific">Natronoarchaeum philippinense</name>
    <dbReference type="NCBI Taxonomy" id="558529"/>
    <lineage>
        <taxon>Archaea</taxon>
        <taxon>Methanobacteriati</taxon>
        <taxon>Methanobacteriota</taxon>
        <taxon>Stenosarchaea group</taxon>
        <taxon>Halobacteria</taxon>
        <taxon>Halobacteriales</taxon>
        <taxon>Natronoarchaeaceae</taxon>
    </lineage>
</organism>
<dbReference type="Proteomes" id="UP000219453">
    <property type="component" value="Unassembled WGS sequence"/>
</dbReference>
<keyword evidence="2" id="KW-1133">Transmembrane helix</keyword>
<accession>A0A285P0M8</accession>
<reference evidence="4 5" key="1">
    <citation type="submission" date="2017-09" db="EMBL/GenBank/DDBJ databases">
        <authorList>
            <person name="Ehlers B."/>
            <person name="Leendertz F.H."/>
        </authorList>
    </citation>
    <scope>NUCLEOTIDE SEQUENCE [LARGE SCALE GENOMIC DNA]</scope>
    <source>
        <strain evidence="4 5">DSM 27208</strain>
    </source>
</reference>
<feature type="compositionally biased region" description="Low complexity" evidence="1">
    <location>
        <begin position="304"/>
        <end position="314"/>
    </location>
</feature>
<feature type="transmembrane region" description="Helical" evidence="2">
    <location>
        <begin position="160"/>
        <end position="179"/>
    </location>
</feature>
<feature type="compositionally biased region" description="Basic and acidic residues" evidence="1">
    <location>
        <begin position="315"/>
        <end position="324"/>
    </location>
</feature>
<evidence type="ECO:0000259" key="3">
    <source>
        <dbReference type="Pfam" id="PF00892"/>
    </source>
</evidence>
<dbReference type="AlphaFoldDB" id="A0A285P0M8"/>
<feature type="transmembrane region" description="Helical" evidence="2">
    <location>
        <begin position="131"/>
        <end position="148"/>
    </location>
</feature>
<evidence type="ECO:0000313" key="4">
    <source>
        <dbReference type="EMBL" id="SNZ13431.1"/>
    </source>
</evidence>
<dbReference type="EMBL" id="OBEJ01000002">
    <property type="protein sequence ID" value="SNZ13431.1"/>
    <property type="molecule type" value="Genomic_DNA"/>
</dbReference>
<feature type="transmembrane region" description="Helical" evidence="2">
    <location>
        <begin position="279"/>
        <end position="296"/>
    </location>
</feature>
<feature type="transmembrane region" description="Helical" evidence="2">
    <location>
        <begin position="44"/>
        <end position="63"/>
    </location>
</feature>
<feature type="transmembrane region" description="Helical" evidence="2">
    <location>
        <begin position="191"/>
        <end position="212"/>
    </location>
</feature>
<sequence length="324" mass="33173">MSDDLSAWVDEHVPPMAALGVAVAAVSTAAILVRWSRAPSSVAAFYRVLFTLALIAPFALGDHSGEFRQLSRRDAGAAVVAGVALALHFASWFESLSWTSVAASTTLVQTQPVFVAVGAALVLGEYVDRRVVLGIGVALCGAVVMSLADPEASVAVAGEARIGNALAVVGAAAGAAYFLAGRSIRQRVTVFPYVTVVYAACAATLLVVVLARGQPLFAYPPREWLLFLGLAVGPGLFGHTVVNWALEHVRSTVASVALLGEPVGATLLALLLLSEVPTTVTLAGGGVVIAGIYLTSTARRRPDAGGAAASSDGESGARPDDRSS</sequence>
<keyword evidence="2" id="KW-0472">Membrane</keyword>
<protein>
    <submittedName>
        <fullName evidence="4">Permease of the drug/metabolite transporter (DMT) superfamily</fullName>
    </submittedName>
</protein>
<feature type="transmembrane region" description="Helical" evidence="2">
    <location>
        <begin position="12"/>
        <end position="32"/>
    </location>
</feature>
<dbReference type="Pfam" id="PF00892">
    <property type="entry name" value="EamA"/>
    <property type="match status" value="2"/>
</dbReference>
<feature type="region of interest" description="Disordered" evidence="1">
    <location>
        <begin position="301"/>
        <end position="324"/>
    </location>
</feature>
<keyword evidence="2" id="KW-0812">Transmembrane</keyword>